<dbReference type="PIRSF" id="PIRSF017082">
    <property type="entry name" value="YflP"/>
    <property type="match status" value="1"/>
</dbReference>
<dbReference type="PROSITE" id="PS51318">
    <property type="entry name" value="TAT"/>
    <property type="match status" value="1"/>
</dbReference>
<reference evidence="3 4" key="1">
    <citation type="submission" date="2017-05" db="EMBL/GenBank/DDBJ databases">
        <title>Complete and WGS of Bordetella genogroups.</title>
        <authorList>
            <person name="Spilker T."/>
            <person name="LiPuma J."/>
        </authorList>
    </citation>
    <scope>NUCLEOTIDE SEQUENCE [LARGE SCALE GENOMIC DNA]</scope>
    <source>
        <strain evidence="3 4">AU10456</strain>
    </source>
</reference>
<dbReference type="InterPro" id="IPR006311">
    <property type="entry name" value="TAT_signal"/>
</dbReference>
<feature type="chain" id="PRO_5012492426" description="LacI family transcriptional regulator" evidence="2">
    <location>
        <begin position="27"/>
        <end position="338"/>
    </location>
</feature>
<dbReference type="PANTHER" id="PTHR42928:SF5">
    <property type="entry name" value="BLR1237 PROTEIN"/>
    <property type="match status" value="1"/>
</dbReference>
<dbReference type="Gene3D" id="3.40.190.10">
    <property type="entry name" value="Periplasmic binding protein-like II"/>
    <property type="match status" value="1"/>
</dbReference>
<dbReference type="RefSeq" id="WP_094798996.1">
    <property type="nucleotide sequence ID" value="NZ_NEVP01000004.1"/>
</dbReference>
<sequence>MNTQRRRIVGALALAFALAPVATAVAATTVAATTVAATTSYPSRAITILVGFAPGGGTDLIARQIVGRMAELLKQPVVVENRAGASGAIAAGAVAKAKPDGYTLLLGHVSSNAMLPAVNPDVSYAPDKDFRAITLIGSVPQVVVVPARSPARTLAEFIALAKSRPGQLNYASSGLGTQQHFAAELFQQATGTRMVHVPYKGSGAALADLMAGLVDVNFDTVPTVQQHIRAGTLRALAVTTRERVAGLPDVPTVIEAGVPDYEIGAWYMLMGPAALPPDITATLAKAVNETIRTPEVATKLLGLGVETAGGTPEAAQRYLDSEIARWKALAIDKGLRAR</sequence>
<comment type="caution">
    <text evidence="3">The sequence shown here is derived from an EMBL/GenBank/DDBJ whole genome shotgun (WGS) entry which is preliminary data.</text>
</comment>
<gene>
    <name evidence="3" type="ORF">CAL25_05775</name>
</gene>
<dbReference type="Pfam" id="PF03401">
    <property type="entry name" value="TctC"/>
    <property type="match status" value="1"/>
</dbReference>
<dbReference type="Proteomes" id="UP000216913">
    <property type="component" value="Unassembled WGS sequence"/>
</dbReference>
<dbReference type="PANTHER" id="PTHR42928">
    <property type="entry name" value="TRICARBOXYLATE-BINDING PROTEIN"/>
    <property type="match status" value="1"/>
</dbReference>
<dbReference type="CDD" id="cd13578">
    <property type="entry name" value="PBP2_Bug27"/>
    <property type="match status" value="1"/>
</dbReference>
<comment type="similarity">
    <text evidence="1">Belongs to the UPF0065 (bug) family.</text>
</comment>
<evidence type="ECO:0000313" key="4">
    <source>
        <dbReference type="Proteomes" id="UP000216913"/>
    </source>
</evidence>
<dbReference type="EMBL" id="NEVP01000004">
    <property type="protein sequence ID" value="OZI53488.1"/>
    <property type="molecule type" value="Genomic_DNA"/>
</dbReference>
<keyword evidence="2" id="KW-0732">Signal</keyword>
<accession>A0A261TUX5</accession>
<dbReference type="OrthoDB" id="8678477at2"/>
<protein>
    <recommendedName>
        <fullName evidence="5">LacI family transcriptional regulator</fullName>
    </recommendedName>
</protein>
<dbReference type="Gene3D" id="3.40.190.150">
    <property type="entry name" value="Bordetella uptake gene, domain 1"/>
    <property type="match status" value="1"/>
</dbReference>
<keyword evidence="4" id="KW-1185">Reference proteome</keyword>
<dbReference type="InterPro" id="IPR005064">
    <property type="entry name" value="BUG"/>
</dbReference>
<name>A0A261TUX5_9BORD</name>
<evidence type="ECO:0008006" key="5">
    <source>
        <dbReference type="Google" id="ProtNLM"/>
    </source>
</evidence>
<proteinExistence type="inferred from homology"/>
<evidence type="ECO:0000256" key="1">
    <source>
        <dbReference type="ARBA" id="ARBA00006987"/>
    </source>
</evidence>
<evidence type="ECO:0000256" key="2">
    <source>
        <dbReference type="SAM" id="SignalP"/>
    </source>
</evidence>
<dbReference type="InterPro" id="IPR042100">
    <property type="entry name" value="Bug_dom1"/>
</dbReference>
<dbReference type="SUPFAM" id="SSF53850">
    <property type="entry name" value="Periplasmic binding protein-like II"/>
    <property type="match status" value="1"/>
</dbReference>
<evidence type="ECO:0000313" key="3">
    <source>
        <dbReference type="EMBL" id="OZI53488.1"/>
    </source>
</evidence>
<feature type="signal peptide" evidence="2">
    <location>
        <begin position="1"/>
        <end position="26"/>
    </location>
</feature>
<organism evidence="3 4">
    <name type="scientific">Bordetella genomosp. 5</name>
    <dbReference type="NCBI Taxonomy" id="1395608"/>
    <lineage>
        <taxon>Bacteria</taxon>
        <taxon>Pseudomonadati</taxon>
        <taxon>Pseudomonadota</taxon>
        <taxon>Betaproteobacteria</taxon>
        <taxon>Burkholderiales</taxon>
        <taxon>Alcaligenaceae</taxon>
        <taxon>Bordetella</taxon>
    </lineage>
</organism>
<dbReference type="AlphaFoldDB" id="A0A261TUX5"/>